<feature type="region of interest" description="Disordered" evidence="4">
    <location>
        <begin position="468"/>
        <end position="489"/>
    </location>
</feature>
<dbReference type="PANTHER" id="PTHR45090:SF4">
    <property type="entry name" value="J DOMAIN-CONTAINING PROTEIN"/>
    <property type="match status" value="1"/>
</dbReference>
<feature type="region of interest" description="Disordered" evidence="4">
    <location>
        <begin position="933"/>
        <end position="1207"/>
    </location>
</feature>
<dbReference type="InterPro" id="IPR013105">
    <property type="entry name" value="TPR_2"/>
</dbReference>
<dbReference type="InterPro" id="IPR018253">
    <property type="entry name" value="DnaJ_domain_CS"/>
</dbReference>
<organism evidence="6 7">
    <name type="scientific">Sorangium cellulosum</name>
    <name type="common">Polyangium cellulosum</name>
    <dbReference type="NCBI Taxonomy" id="56"/>
    <lineage>
        <taxon>Bacteria</taxon>
        <taxon>Pseudomonadati</taxon>
        <taxon>Myxococcota</taxon>
        <taxon>Polyangia</taxon>
        <taxon>Polyangiales</taxon>
        <taxon>Polyangiaceae</taxon>
        <taxon>Sorangium</taxon>
    </lineage>
</organism>
<sequence length="1463" mass="156301">MTAPQVDVISQNLSENVRREQARDLAASVVQALFRLVKLSTLHSIDNQAMVRQVEETVALVQDFGQRSGHNVSILFARGSVFVSGQLLKANRAVYEGALELGELLGRCGYSEIGVAKDVRASDLYALASAVAEALRSNKPALADRPAPRVRLRAVDEGVLHREVAVDREGDETSAIVRTYATAIVIIRRFYEDLRRGRYTLRQGVKRITQRLVDLSANETPAFLGVTALRNQNHDDAGRAVNTAILSLAMARQITGDVVLLQRLSMAALLFDIARPRLTGVAKSGAGGLVPQLSEQQDADVPAGTAVVLTALGLVNEPSVMRTVVAYEAHWVRRQPALGPVYRGLRQPTLQARILATARAFNDLLTAAPGEAPLSADEAIAKLEQEATDPADRTVLRLLVGALGIFPTGTLVELSTGEVALVVQTPAHPALYSQPRVRLVLDASGGPLAARALEVDLAERPRAGETRRHIRRIVATSDDPAAASMRAHAAVQEPLQVSLRAPGVPSIESPPLRSSPASPLNHLRMPPPQQITRPSSPTLPTTTSPASRRAQPRPGDAGRGPIAPPDAAPPSARPEDGGDEAVMLADLPPAPSGKRSPTLRPGRTTARWPDLQQQEPSAAAEPRAPPPGAHREESWSVQTDSEPDEVPESARPEAQRARGWGAEPQRGERSPLSDMPASAMAGPIAVLALPGDPPTAEGTLARTPLVHLLVYMLDRRLTGTTCFVDPEGVRHGIFFSDGVPAKIWTGTIIAPLDRVILELGLLDEATLRETLRDITRRRVLHGRLLVSRGLLDRETVFGVLRQQLVRKLVALYDLAPETRYAYYDGQNLLASYGGPELIGCEPLAVIMAGVRLHADDPLIDATLDRIHQRQIGLHVEAEMKRFQLHRDEAAVVDLLRTRRMTLAELLGAGVAQERVVRLTIYTLAITRHLDLGVPGRGPVGVGRDRAPSVLPADAGQPPQREAPGAAARSPRPTSGSTMPGPRAARGEAEGRASPSELPPPSRAARPAAPAAPAPAAPAPAALRGGGAGPVGERERGAAPQVDAGATGRPPRGEREAAPPRQADDAAVPPSRRHGSAFAEPTAPLRPSAPAAPEARGAAISFEPRAPEPRAPGGDLGGAPRGAEPKATRPASPPIAPGARPHSPQAPTVKMSAVGSEGRPARGGGRAEAAPPPAPVRAAEPAKAPAPAAPAPEPPPARAAAGAAPSAEITARRAEIEARAASVDGESFFEMLGVAEDAPPERVQSAYFALAKQWHPDRTPPELQDVKPLVARVFARISEAYQTLSDPKRRAEYQQKAPKEGAGPAEDEEKIARVVDAALEFQKAEILLKKNDLVGAEVRARRALNADPDQPEYMTLLVWIQALRRGEPPALAEGATSAHYDDLIQTLDVVLRKEPRYERALFYRGMLLKRSGRIEKAIRDFRLAAEINPKNLDAIREVRVQEMRNRTNNDPTPAGGLLGKFFKR</sequence>
<dbReference type="PROSITE" id="PS00636">
    <property type="entry name" value="DNAJ_1"/>
    <property type="match status" value="1"/>
</dbReference>
<dbReference type="InterPro" id="IPR053232">
    <property type="entry name" value="DnaJ_C/III_chloroplastic"/>
</dbReference>
<dbReference type="Gene3D" id="1.10.3210.10">
    <property type="entry name" value="Hypothetical protein af1432"/>
    <property type="match status" value="1"/>
</dbReference>
<dbReference type="EMBL" id="CP012673">
    <property type="protein sequence ID" value="AUX39781.1"/>
    <property type="molecule type" value="Genomic_DNA"/>
</dbReference>
<proteinExistence type="predicted"/>
<evidence type="ECO:0000256" key="1">
    <source>
        <dbReference type="ARBA" id="ARBA00022737"/>
    </source>
</evidence>
<dbReference type="InterPro" id="IPR019734">
    <property type="entry name" value="TPR_rpt"/>
</dbReference>
<evidence type="ECO:0000313" key="7">
    <source>
        <dbReference type="Proteomes" id="UP000238348"/>
    </source>
</evidence>
<feature type="region of interest" description="Disordered" evidence="4">
    <location>
        <begin position="501"/>
        <end position="677"/>
    </location>
</feature>
<dbReference type="PROSITE" id="PS50076">
    <property type="entry name" value="DNAJ_2"/>
    <property type="match status" value="1"/>
</dbReference>
<dbReference type="InterPro" id="IPR036869">
    <property type="entry name" value="J_dom_sf"/>
</dbReference>
<dbReference type="Gene3D" id="1.25.40.10">
    <property type="entry name" value="Tetratricopeptide repeat domain"/>
    <property type="match status" value="1"/>
</dbReference>
<name>A0A2L0EKF7_SORCE</name>
<accession>A0A2L0EKF7</accession>
<feature type="compositionally biased region" description="Basic and acidic residues" evidence="4">
    <location>
        <begin position="1285"/>
        <end position="1298"/>
    </location>
</feature>
<dbReference type="PRINTS" id="PR00625">
    <property type="entry name" value="JDOMAIN"/>
</dbReference>
<gene>
    <name evidence="6" type="ORF">SOCE26_011760</name>
</gene>
<feature type="compositionally biased region" description="Low complexity" evidence="4">
    <location>
        <begin position="1080"/>
        <end position="1098"/>
    </location>
</feature>
<dbReference type="PANTHER" id="PTHR45090">
    <property type="entry name" value="CHAPERONE PROTEIN DNAJ 20 CHLOROPLASTIC"/>
    <property type="match status" value="1"/>
</dbReference>
<reference evidence="6 7" key="1">
    <citation type="submission" date="2015-09" db="EMBL/GenBank/DDBJ databases">
        <title>Sorangium comparison.</title>
        <authorList>
            <person name="Zaburannyi N."/>
            <person name="Bunk B."/>
            <person name="Overmann J."/>
            <person name="Mueller R."/>
        </authorList>
    </citation>
    <scope>NUCLEOTIDE SEQUENCE [LARGE SCALE GENOMIC DNA]</scope>
    <source>
        <strain evidence="6 7">So ce26</strain>
    </source>
</reference>
<dbReference type="Gene3D" id="1.10.287.110">
    <property type="entry name" value="DnaJ domain"/>
    <property type="match status" value="1"/>
</dbReference>
<dbReference type="RefSeq" id="WP_104977689.1">
    <property type="nucleotide sequence ID" value="NZ_CP012673.1"/>
</dbReference>
<feature type="compositionally biased region" description="Low complexity" evidence="4">
    <location>
        <begin position="509"/>
        <end position="520"/>
    </location>
</feature>
<dbReference type="Proteomes" id="UP000238348">
    <property type="component" value="Chromosome"/>
</dbReference>
<evidence type="ECO:0000259" key="5">
    <source>
        <dbReference type="PROSITE" id="PS50076"/>
    </source>
</evidence>
<dbReference type="SMART" id="SM00271">
    <property type="entry name" value="DnaJ"/>
    <property type="match status" value="1"/>
</dbReference>
<keyword evidence="1" id="KW-0677">Repeat</keyword>
<feature type="compositionally biased region" description="Basic and acidic residues" evidence="4">
    <location>
        <begin position="1050"/>
        <end position="1063"/>
    </location>
</feature>
<feature type="compositionally biased region" description="Low complexity" evidence="4">
    <location>
        <begin position="1175"/>
        <end position="1185"/>
    </location>
</feature>
<dbReference type="Pfam" id="PF07719">
    <property type="entry name" value="TPR_2"/>
    <property type="match status" value="1"/>
</dbReference>
<dbReference type="SMART" id="SM00028">
    <property type="entry name" value="TPR"/>
    <property type="match status" value="2"/>
</dbReference>
<keyword evidence="2 3" id="KW-0802">TPR repeat</keyword>
<feature type="region of interest" description="Disordered" evidence="4">
    <location>
        <begin position="1284"/>
        <end position="1306"/>
    </location>
</feature>
<dbReference type="SUPFAM" id="SSF46565">
    <property type="entry name" value="Chaperone J-domain"/>
    <property type="match status" value="1"/>
</dbReference>
<feature type="compositionally biased region" description="Pro residues" evidence="4">
    <location>
        <begin position="562"/>
        <end position="572"/>
    </location>
</feature>
<dbReference type="InterPro" id="IPR011990">
    <property type="entry name" value="TPR-like_helical_dom_sf"/>
</dbReference>
<evidence type="ECO:0000313" key="6">
    <source>
        <dbReference type="EMBL" id="AUX39781.1"/>
    </source>
</evidence>
<protein>
    <recommendedName>
        <fullName evidence="5">J domain-containing protein</fullName>
    </recommendedName>
</protein>
<feature type="domain" description="J" evidence="5">
    <location>
        <begin position="1226"/>
        <end position="1296"/>
    </location>
</feature>
<feature type="compositionally biased region" description="Pro residues" evidence="4">
    <location>
        <begin position="1186"/>
        <end position="1196"/>
    </location>
</feature>
<dbReference type="InterPro" id="IPR001623">
    <property type="entry name" value="DnaJ_domain"/>
</dbReference>
<evidence type="ECO:0000256" key="2">
    <source>
        <dbReference type="ARBA" id="ARBA00022803"/>
    </source>
</evidence>
<feature type="compositionally biased region" description="Low complexity" evidence="4">
    <location>
        <begin position="1197"/>
        <end position="1207"/>
    </location>
</feature>
<feature type="compositionally biased region" description="Low complexity" evidence="4">
    <location>
        <begin position="532"/>
        <end position="561"/>
    </location>
</feature>
<evidence type="ECO:0000256" key="3">
    <source>
        <dbReference type="PROSITE-ProRule" id="PRU00339"/>
    </source>
</evidence>
<dbReference type="SUPFAM" id="SSF48452">
    <property type="entry name" value="TPR-like"/>
    <property type="match status" value="1"/>
</dbReference>
<dbReference type="OrthoDB" id="5489610at2"/>
<dbReference type="CDD" id="cd06257">
    <property type="entry name" value="DnaJ"/>
    <property type="match status" value="1"/>
</dbReference>
<dbReference type="Pfam" id="PF00226">
    <property type="entry name" value="DnaJ"/>
    <property type="match status" value="1"/>
</dbReference>
<evidence type="ECO:0000256" key="4">
    <source>
        <dbReference type="SAM" id="MobiDB-lite"/>
    </source>
</evidence>
<dbReference type="PROSITE" id="PS50005">
    <property type="entry name" value="TPR"/>
    <property type="match status" value="1"/>
</dbReference>
<feature type="repeat" description="TPR" evidence="3">
    <location>
        <begin position="1397"/>
        <end position="1430"/>
    </location>
</feature>